<evidence type="ECO:0000256" key="6">
    <source>
        <dbReference type="SAM" id="MobiDB-lite"/>
    </source>
</evidence>
<evidence type="ECO:0000313" key="8">
    <source>
        <dbReference type="EMBL" id="KAG8546524.1"/>
    </source>
</evidence>
<feature type="region of interest" description="Disordered" evidence="6">
    <location>
        <begin position="84"/>
        <end position="107"/>
    </location>
</feature>
<dbReference type="PROSITE" id="PS01359">
    <property type="entry name" value="ZF_PHD_1"/>
    <property type="match status" value="1"/>
</dbReference>
<keyword evidence="4" id="KW-0862">Zinc</keyword>
<evidence type="ECO:0000256" key="4">
    <source>
        <dbReference type="ARBA" id="ARBA00022833"/>
    </source>
</evidence>
<dbReference type="InterPro" id="IPR019787">
    <property type="entry name" value="Znf_PHD-finger"/>
</dbReference>
<dbReference type="GO" id="GO:0000785">
    <property type="term" value="C:chromatin"/>
    <property type="evidence" value="ECO:0007669"/>
    <property type="project" value="TreeGrafter"/>
</dbReference>
<dbReference type="InterPro" id="IPR011011">
    <property type="entry name" value="Znf_FYVE_PHD"/>
</dbReference>
<dbReference type="Proteomes" id="UP000824782">
    <property type="component" value="Unassembled WGS sequence"/>
</dbReference>
<protein>
    <recommendedName>
        <fullName evidence="7">PHD-type domain-containing protein</fullName>
    </recommendedName>
</protein>
<dbReference type="FunFam" id="3.30.40.10:FF:000313">
    <property type="entry name" value="Tripartite motif-containing protein 66"/>
    <property type="match status" value="1"/>
</dbReference>
<dbReference type="SUPFAM" id="SSF57903">
    <property type="entry name" value="FYVE/PHD zinc finger"/>
    <property type="match status" value="1"/>
</dbReference>
<dbReference type="AlphaFoldDB" id="A0AAV6ZGE6"/>
<proteinExistence type="predicted"/>
<organism evidence="8 9">
    <name type="scientific">Engystomops pustulosus</name>
    <name type="common">Tungara frog</name>
    <name type="synonym">Physalaemus pustulosus</name>
    <dbReference type="NCBI Taxonomy" id="76066"/>
    <lineage>
        <taxon>Eukaryota</taxon>
        <taxon>Metazoa</taxon>
        <taxon>Chordata</taxon>
        <taxon>Craniata</taxon>
        <taxon>Vertebrata</taxon>
        <taxon>Euteleostomi</taxon>
        <taxon>Amphibia</taxon>
        <taxon>Batrachia</taxon>
        <taxon>Anura</taxon>
        <taxon>Neobatrachia</taxon>
        <taxon>Hyloidea</taxon>
        <taxon>Leptodactylidae</taxon>
        <taxon>Leiuperinae</taxon>
        <taxon>Engystomops</taxon>
    </lineage>
</organism>
<feature type="region of interest" description="Disordered" evidence="6">
    <location>
        <begin position="240"/>
        <end position="265"/>
    </location>
</feature>
<dbReference type="PANTHER" id="PTHR45915:SF7">
    <property type="entry name" value="TRIPARTITE MOTIF-CONTAINING PROTEIN 66"/>
    <property type="match status" value="1"/>
</dbReference>
<feature type="compositionally biased region" description="Polar residues" evidence="6">
    <location>
        <begin position="84"/>
        <end position="104"/>
    </location>
</feature>
<keyword evidence="2" id="KW-0479">Metal-binding</keyword>
<dbReference type="EMBL" id="WNYA01001045">
    <property type="protein sequence ID" value="KAG8546524.1"/>
    <property type="molecule type" value="Genomic_DNA"/>
</dbReference>
<reference evidence="8" key="1">
    <citation type="thesis" date="2020" institute="ProQuest LLC" country="789 East Eisenhower Parkway, Ann Arbor, MI, USA">
        <title>Comparative Genomics and Chromosome Evolution.</title>
        <authorList>
            <person name="Mudd A.B."/>
        </authorList>
    </citation>
    <scope>NUCLEOTIDE SEQUENCE</scope>
    <source>
        <strain evidence="8">237g6f4</strain>
        <tissue evidence="8">Blood</tissue>
    </source>
</reference>
<dbReference type="InterPro" id="IPR001965">
    <property type="entry name" value="Znf_PHD"/>
</dbReference>
<evidence type="ECO:0000259" key="7">
    <source>
        <dbReference type="PROSITE" id="PS50016"/>
    </source>
</evidence>
<dbReference type="InterPro" id="IPR019786">
    <property type="entry name" value="Zinc_finger_PHD-type_CS"/>
</dbReference>
<evidence type="ECO:0000313" key="9">
    <source>
        <dbReference type="Proteomes" id="UP000824782"/>
    </source>
</evidence>
<dbReference type="GO" id="GO:0008270">
    <property type="term" value="F:zinc ion binding"/>
    <property type="evidence" value="ECO:0007669"/>
    <property type="project" value="UniProtKB-KW"/>
</dbReference>
<comment type="caution">
    <text evidence="8">The sequence shown here is derived from an EMBL/GenBank/DDBJ whole genome shotgun (WGS) entry which is preliminary data.</text>
</comment>
<evidence type="ECO:0000256" key="2">
    <source>
        <dbReference type="ARBA" id="ARBA00022723"/>
    </source>
</evidence>
<evidence type="ECO:0000256" key="3">
    <source>
        <dbReference type="ARBA" id="ARBA00022771"/>
    </source>
</evidence>
<keyword evidence="3 5" id="KW-0863">Zinc-finger</keyword>
<dbReference type="PANTHER" id="PTHR45915">
    <property type="entry name" value="TRANSCRIPTION INTERMEDIARY FACTOR"/>
    <property type="match status" value="1"/>
</dbReference>
<accession>A0AAV6ZGE6</accession>
<feature type="domain" description="PHD-type" evidence="7">
    <location>
        <begin position="173"/>
        <end position="220"/>
    </location>
</feature>
<evidence type="ECO:0000256" key="1">
    <source>
        <dbReference type="ARBA" id="ARBA00004123"/>
    </source>
</evidence>
<sequence>MFLEEAAGRALQGHILHLCFTFRAEPKETKIPYVRLERLKICPPPSGELPTFKVQPQKKDEDGSLRLLIKYGARYKSMSIKVNADSSCSSSPATDVSPPSTLPYNTEAVPPAAAQTMQTPPLPQHPFPRIQSYTGGSQEVRHIVEPNPEHNQECKMTTGPSKRSEGPKHIENEDFCAVCLNGGEMLCCDNCPKVYHLSCHVPTLLSFPGGEWVCTLCRNLNKPEVEYDCDNTRYSRENKIEEGMLPNLDPVDQRVRGEQGGAHNH</sequence>
<dbReference type="Gene3D" id="3.30.40.10">
    <property type="entry name" value="Zinc/RING finger domain, C3HC4 (zinc finger)"/>
    <property type="match status" value="1"/>
</dbReference>
<keyword evidence="9" id="KW-1185">Reference proteome</keyword>
<dbReference type="SMART" id="SM00249">
    <property type="entry name" value="PHD"/>
    <property type="match status" value="1"/>
</dbReference>
<gene>
    <name evidence="8" type="ORF">GDO81_018729</name>
</gene>
<comment type="subcellular location">
    <subcellularLocation>
        <location evidence="1">Nucleus</location>
    </subcellularLocation>
</comment>
<dbReference type="InterPro" id="IPR013083">
    <property type="entry name" value="Znf_RING/FYVE/PHD"/>
</dbReference>
<name>A0AAV6ZGE6_ENGPU</name>
<feature type="compositionally biased region" description="Basic and acidic residues" evidence="6">
    <location>
        <begin position="144"/>
        <end position="153"/>
    </location>
</feature>
<dbReference type="PROSITE" id="PS50016">
    <property type="entry name" value="ZF_PHD_2"/>
    <property type="match status" value="1"/>
</dbReference>
<evidence type="ECO:0000256" key="5">
    <source>
        <dbReference type="PROSITE-ProRule" id="PRU00146"/>
    </source>
</evidence>
<dbReference type="GO" id="GO:0005634">
    <property type="term" value="C:nucleus"/>
    <property type="evidence" value="ECO:0007669"/>
    <property type="project" value="UniProtKB-SubCell"/>
</dbReference>
<feature type="region of interest" description="Disordered" evidence="6">
    <location>
        <begin position="144"/>
        <end position="167"/>
    </location>
</feature>
<dbReference type="Pfam" id="PF00628">
    <property type="entry name" value="PHD"/>
    <property type="match status" value="1"/>
</dbReference>